<proteinExistence type="predicted"/>
<dbReference type="Proteomes" id="UP000023152">
    <property type="component" value="Unassembled WGS sequence"/>
</dbReference>
<accession>X6NM96</accession>
<keyword evidence="2" id="KW-1185">Reference proteome</keyword>
<reference evidence="1 2" key="1">
    <citation type="journal article" date="2013" name="Curr. Biol.">
        <title>The Genome of the Foraminiferan Reticulomyxa filosa.</title>
        <authorList>
            <person name="Glockner G."/>
            <person name="Hulsmann N."/>
            <person name="Schleicher M."/>
            <person name="Noegel A.A."/>
            <person name="Eichinger L."/>
            <person name="Gallinger C."/>
            <person name="Pawlowski J."/>
            <person name="Sierra R."/>
            <person name="Euteneuer U."/>
            <person name="Pillet L."/>
            <person name="Moustafa A."/>
            <person name="Platzer M."/>
            <person name="Groth M."/>
            <person name="Szafranski K."/>
            <person name="Schliwa M."/>
        </authorList>
    </citation>
    <scope>NUCLEOTIDE SEQUENCE [LARGE SCALE GENOMIC DNA]</scope>
</reference>
<dbReference type="EMBL" id="ASPP01007312">
    <property type="protein sequence ID" value="ETO27365.1"/>
    <property type="molecule type" value="Genomic_DNA"/>
</dbReference>
<dbReference type="OrthoDB" id="202203at2759"/>
<sequence>MSQKVSVKKYTYCIIGGGIAGVTCCEELIRLLTEERQKENESIVLLSASSILKGVDKLVKLSQNLLDVSVKEYSAEDFEKKVLPKETNEKQQNEAHKPKLTVIQGVVQNVDPKKNELIGVSAKKKKKDRGKKKLPPKKKKDSFYLNICICICIRTCIDTFCLKK</sequence>
<gene>
    <name evidence="1" type="ORF">RFI_09766</name>
</gene>
<evidence type="ECO:0000313" key="1">
    <source>
        <dbReference type="EMBL" id="ETO27365.1"/>
    </source>
</evidence>
<organism evidence="1 2">
    <name type="scientific">Reticulomyxa filosa</name>
    <dbReference type="NCBI Taxonomy" id="46433"/>
    <lineage>
        <taxon>Eukaryota</taxon>
        <taxon>Sar</taxon>
        <taxon>Rhizaria</taxon>
        <taxon>Retaria</taxon>
        <taxon>Foraminifera</taxon>
        <taxon>Monothalamids</taxon>
        <taxon>Reticulomyxidae</taxon>
        <taxon>Reticulomyxa</taxon>
    </lineage>
</organism>
<evidence type="ECO:0000313" key="2">
    <source>
        <dbReference type="Proteomes" id="UP000023152"/>
    </source>
</evidence>
<dbReference type="AlphaFoldDB" id="X6NM96"/>
<protein>
    <recommendedName>
        <fullName evidence="3">FAD/NAD(P)-binding domain-containing protein</fullName>
    </recommendedName>
</protein>
<comment type="caution">
    <text evidence="1">The sequence shown here is derived from an EMBL/GenBank/DDBJ whole genome shotgun (WGS) entry which is preliminary data.</text>
</comment>
<evidence type="ECO:0008006" key="3">
    <source>
        <dbReference type="Google" id="ProtNLM"/>
    </source>
</evidence>
<name>X6NM96_RETFI</name>